<dbReference type="SMART" id="SM00062">
    <property type="entry name" value="PBPb"/>
    <property type="match status" value="1"/>
</dbReference>
<dbReference type="InterPro" id="IPR001638">
    <property type="entry name" value="Solute-binding_3/MltF_N"/>
</dbReference>
<dbReference type="InterPro" id="IPR043429">
    <property type="entry name" value="ArtM/GltK/GlnP/TcyL/YhdX-like"/>
</dbReference>
<reference evidence="12 13" key="1">
    <citation type="journal article" date="2015" name="Genome Announc.">
        <title>Expanding the biotechnology potential of lactobacilli through comparative genomics of 213 strains and associated genera.</title>
        <authorList>
            <person name="Sun Z."/>
            <person name="Harris H.M."/>
            <person name="McCann A."/>
            <person name="Guo C."/>
            <person name="Argimon S."/>
            <person name="Zhang W."/>
            <person name="Yang X."/>
            <person name="Jeffery I.B."/>
            <person name="Cooney J.C."/>
            <person name="Kagawa T.F."/>
            <person name="Liu W."/>
            <person name="Song Y."/>
            <person name="Salvetti E."/>
            <person name="Wrobel A."/>
            <person name="Rasinkangas P."/>
            <person name="Parkhill J."/>
            <person name="Rea M.C."/>
            <person name="O'Sullivan O."/>
            <person name="Ritari J."/>
            <person name="Douillard F.P."/>
            <person name="Paul Ross R."/>
            <person name="Yang R."/>
            <person name="Briner A.E."/>
            <person name="Felis G.E."/>
            <person name="de Vos W.M."/>
            <person name="Barrangou R."/>
            <person name="Klaenhammer T.R."/>
            <person name="Caufield P.W."/>
            <person name="Cui Y."/>
            <person name="Zhang H."/>
            <person name="O'Toole P.W."/>
        </authorList>
    </citation>
    <scope>NUCLEOTIDE SEQUENCE [LARGE SCALE GENOMIC DNA]</scope>
    <source>
        <strain evidence="12 13">DSM 15638</strain>
    </source>
</reference>
<dbReference type="GO" id="GO:0022857">
    <property type="term" value="F:transmembrane transporter activity"/>
    <property type="evidence" value="ECO:0007669"/>
    <property type="project" value="InterPro"/>
</dbReference>
<dbReference type="InterPro" id="IPR035906">
    <property type="entry name" value="MetI-like_sf"/>
</dbReference>
<feature type="signal peptide" evidence="10">
    <location>
        <begin position="1"/>
        <end position="27"/>
    </location>
</feature>
<dbReference type="AlphaFoldDB" id="A0A0R1HSC8"/>
<evidence type="ECO:0000256" key="9">
    <source>
        <dbReference type="RuleBase" id="RU363032"/>
    </source>
</evidence>
<dbReference type="Gene3D" id="1.10.3720.10">
    <property type="entry name" value="MetI-like"/>
    <property type="match status" value="1"/>
</dbReference>
<dbReference type="CDD" id="cd06261">
    <property type="entry name" value="TM_PBP2"/>
    <property type="match status" value="1"/>
</dbReference>
<dbReference type="SUPFAM" id="SSF161098">
    <property type="entry name" value="MetI-like"/>
    <property type="match status" value="1"/>
</dbReference>
<dbReference type="PANTHER" id="PTHR30614">
    <property type="entry name" value="MEMBRANE COMPONENT OF AMINO ACID ABC TRANSPORTER"/>
    <property type="match status" value="1"/>
</dbReference>
<evidence type="ECO:0000256" key="8">
    <source>
        <dbReference type="ARBA" id="ARBA00023136"/>
    </source>
</evidence>
<keyword evidence="7 9" id="KW-1133">Transmembrane helix</keyword>
<evidence type="ECO:0000256" key="10">
    <source>
        <dbReference type="SAM" id="SignalP"/>
    </source>
</evidence>
<keyword evidence="5 9" id="KW-0812">Transmembrane</keyword>
<dbReference type="FunFam" id="1.10.3720.10:FF:000033">
    <property type="entry name" value="Polar amino acid ABC transporter permease"/>
    <property type="match status" value="1"/>
</dbReference>
<gene>
    <name evidence="12" type="ORF">FC66_GL000856</name>
</gene>
<evidence type="ECO:0000313" key="13">
    <source>
        <dbReference type="Proteomes" id="UP000051450"/>
    </source>
</evidence>
<dbReference type="NCBIfam" id="TIGR01726">
    <property type="entry name" value="HEQRo_perm_3TM"/>
    <property type="match status" value="1"/>
</dbReference>
<comment type="similarity">
    <text evidence="2">Belongs to the binding-protein-dependent transport system permease family. HisMQ subfamily.</text>
</comment>
<dbReference type="PROSITE" id="PS50928">
    <property type="entry name" value="ABC_TM1"/>
    <property type="match status" value="1"/>
</dbReference>
<keyword evidence="13" id="KW-1185">Reference proteome</keyword>
<dbReference type="GO" id="GO:0043190">
    <property type="term" value="C:ATP-binding cassette (ABC) transporter complex"/>
    <property type="evidence" value="ECO:0007669"/>
    <property type="project" value="InterPro"/>
</dbReference>
<dbReference type="Proteomes" id="UP000051450">
    <property type="component" value="Unassembled WGS sequence"/>
</dbReference>
<dbReference type="PATRIC" id="fig|1423719.4.peg.868"/>
<evidence type="ECO:0000313" key="12">
    <source>
        <dbReference type="EMBL" id="KRK46353.1"/>
    </source>
</evidence>
<evidence type="ECO:0000256" key="4">
    <source>
        <dbReference type="ARBA" id="ARBA00022475"/>
    </source>
</evidence>
<dbReference type="InterPro" id="IPR000515">
    <property type="entry name" value="MetI-like"/>
</dbReference>
<comment type="caution">
    <text evidence="12">The sequence shown here is derived from an EMBL/GenBank/DDBJ whole genome shotgun (WGS) entry which is preliminary data.</text>
</comment>
<keyword evidence="8 9" id="KW-0472">Membrane</keyword>
<keyword evidence="4" id="KW-1003">Cell membrane</keyword>
<evidence type="ECO:0000256" key="1">
    <source>
        <dbReference type="ARBA" id="ARBA00004651"/>
    </source>
</evidence>
<feature type="transmembrane region" description="Helical" evidence="9">
    <location>
        <begin position="288"/>
        <end position="312"/>
    </location>
</feature>
<name>A0A0R1HSC8_9LACO</name>
<keyword evidence="10" id="KW-0732">Signal</keyword>
<dbReference type="InterPro" id="IPR010065">
    <property type="entry name" value="AA_ABC_transptr_permease_3TM"/>
</dbReference>
<dbReference type="SUPFAM" id="SSF53850">
    <property type="entry name" value="Periplasmic binding protein-like II"/>
    <property type="match status" value="1"/>
</dbReference>
<dbReference type="STRING" id="1423719.FC66_GL000856"/>
<dbReference type="Gene3D" id="3.40.190.10">
    <property type="entry name" value="Periplasmic binding protein-like II"/>
    <property type="match status" value="2"/>
</dbReference>
<feature type="transmembrane region" description="Helical" evidence="9">
    <location>
        <begin position="343"/>
        <end position="366"/>
    </location>
</feature>
<accession>A0A0R1HSC8</accession>
<sequence>MQINKKWVTGILIALLMLLINVGHVNAASDTSLKDVKDKGTLVLGTSPDYPPYEFQTTVNGNDKIVGFDISIARKIAKDIGVKLVIKKMDFDSLLVGLETHKIDMVISGMNPSDDRKKSIDFSDVYYNGKQMMLVNKADKDKYKKLNDFSGLSIGAQTGSLQYSMSKEQINNVDIKGLAKVTDLILALKSGKVTGVAMEEPTAKAYAQNDSSLAVVDPGFVSAADARGAAVGFAKKSDTLVAAANKSIKEIKDKDLINKTYLPEASNYLTKNTADNTMIHYWKYFAKGIGYTLLITAISVVVGVILGTLLALMRLGKNKIIKVIAVSYIEFVRGTPLMIQVMFVYFGIGMIVNVPALLAGIIAVSLNSGAYIAEVIRSGIGSIDDGQMEAARSLGLSQKETYKSVIIPQALKNIWPALGNEFITLIKESSIVSIIGVTDLIYQMKMVQSATYKGIAPIFVAMVLYFVLTFSLSKLLNYFEGKMKHV</sequence>
<evidence type="ECO:0000256" key="2">
    <source>
        <dbReference type="ARBA" id="ARBA00010072"/>
    </source>
</evidence>
<dbReference type="GO" id="GO:0006865">
    <property type="term" value="P:amino acid transport"/>
    <property type="evidence" value="ECO:0007669"/>
    <property type="project" value="UniProtKB-KW"/>
</dbReference>
<keyword evidence="3 9" id="KW-0813">Transport</keyword>
<keyword evidence="6" id="KW-0029">Amino-acid transport</keyword>
<feature type="chain" id="PRO_5006405306" evidence="10">
    <location>
        <begin position="28"/>
        <end position="486"/>
    </location>
</feature>
<evidence type="ECO:0000256" key="5">
    <source>
        <dbReference type="ARBA" id="ARBA00022692"/>
    </source>
</evidence>
<feature type="transmembrane region" description="Helical" evidence="9">
    <location>
        <begin position="454"/>
        <end position="473"/>
    </location>
</feature>
<comment type="subcellular location">
    <subcellularLocation>
        <location evidence="1 9">Cell membrane</location>
        <topology evidence="1 9">Multi-pass membrane protein</topology>
    </subcellularLocation>
</comment>
<evidence type="ECO:0000256" key="6">
    <source>
        <dbReference type="ARBA" id="ARBA00022970"/>
    </source>
</evidence>
<protein>
    <submittedName>
        <fullName evidence="12">Amino acid ABC transporter</fullName>
    </submittedName>
</protein>
<proteinExistence type="inferred from homology"/>
<evidence type="ECO:0000259" key="11">
    <source>
        <dbReference type="PROSITE" id="PS50928"/>
    </source>
</evidence>
<dbReference type="Pfam" id="PF00528">
    <property type="entry name" value="BPD_transp_1"/>
    <property type="match status" value="1"/>
</dbReference>
<evidence type="ECO:0000256" key="7">
    <source>
        <dbReference type="ARBA" id="ARBA00022989"/>
    </source>
</evidence>
<dbReference type="EMBL" id="AZDI01000002">
    <property type="protein sequence ID" value="KRK46353.1"/>
    <property type="molecule type" value="Genomic_DNA"/>
</dbReference>
<organism evidence="12 13">
    <name type="scientific">Dellaglioa algida DSM 15638</name>
    <dbReference type="NCBI Taxonomy" id="1423719"/>
    <lineage>
        <taxon>Bacteria</taxon>
        <taxon>Bacillati</taxon>
        <taxon>Bacillota</taxon>
        <taxon>Bacilli</taxon>
        <taxon>Lactobacillales</taxon>
        <taxon>Lactobacillaceae</taxon>
        <taxon>Dellaglioa</taxon>
    </lineage>
</organism>
<evidence type="ECO:0000256" key="3">
    <source>
        <dbReference type="ARBA" id="ARBA00022448"/>
    </source>
</evidence>
<feature type="domain" description="ABC transmembrane type-1" evidence="11">
    <location>
        <begin position="289"/>
        <end position="476"/>
    </location>
</feature>
<dbReference type="Pfam" id="PF00497">
    <property type="entry name" value="SBP_bac_3"/>
    <property type="match status" value="1"/>
</dbReference>
<dbReference type="PANTHER" id="PTHR30614:SF20">
    <property type="entry name" value="GLUTAMINE TRANSPORT SYSTEM PERMEASE PROTEIN GLNP"/>
    <property type="match status" value="1"/>
</dbReference>